<name>T0PH47_SAPDV</name>
<reference evidence="3 4" key="1">
    <citation type="submission" date="2012-04" db="EMBL/GenBank/DDBJ databases">
        <title>The Genome Sequence of Saprolegnia declina VS20.</title>
        <authorList>
            <consortium name="The Broad Institute Genome Sequencing Platform"/>
            <person name="Russ C."/>
            <person name="Nusbaum C."/>
            <person name="Tyler B."/>
            <person name="van West P."/>
            <person name="Dieguez-Uribeondo J."/>
            <person name="de Bruijn I."/>
            <person name="Tripathy S."/>
            <person name="Jiang R."/>
            <person name="Young S.K."/>
            <person name="Zeng Q."/>
            <person name="Gargeya S."/>
            <person name="Fitzgerald M."/>
            <person name="Haas B."/>
            <person name="Abouelleil A."/>
            <person name="Alvarado L."/>
            <person name="Arachchi H.M."/>
            <person name="Berlin A."/>
            <person name="Chapman S.B."/>
            <person name="Goldberg J."/>
            <person name="Griggs A."/>
            <person name="Gujja S."/>
            <person name="Hansen M."/>
            <person name="Howarth C."/>
            <person name="Imamovic A."/>
            <person name="Larimer J."/>
            <person name="McCowen C."/>
            <person name="Montmayeur A."/>
            <person name="Murphy C."/>
            <person name="Neiman D."/>
            <person name="Pearson M."/>
            <person name="Priest M."/>
            <person name="Roberts A."/>
            <person name="Saif S."/>
            <person name="Shea T."/>
            <person name="Sisk P."/>
            <person name="Sykes S."/>
            <person name="Wortman J."/>
            <person name="Nusbaum C."/>
            <person name="Birren B."/>
        </authorList>
    </citation>
    <scope>NUCLEOTIDE SEQUENCE [LARGE SCALE GENOMIC DNA]</scope>
    <source>
        <strain evidence="3 4">VS20</strain>
    </source>
</reference>
<feature type="transmembrane region" description="Helical" evidence="2">
    <location>
        <begin position="167"/>
        <end position="187"/>
    </location>
</feature>
<keyword evidence="2" id="KW-0472">Membrane</keyword>
<dbReference type="InterPro" id="IPR010640">
    <property type="entry name" value="Low_temperature_requirement_A"/>
</dbReference>
<feature type="transmembrane region" description="Helical" evidence="2">
    <location>
        <begin position="78"/>
        <end position="99"/>
    </location>
</feature>
<feature type="transmembrane region" description="Helical" evidence="2">
    <location>
        <begin position="138"/>
        <end position="155"/>
    </location>
</feature>
<dbReference type="VEuPathDB" id="FungiDB:SDRG_17418"/>
<evidence type="ECO:0000256" key="1">
    <source>
        <dbReference type="SAM" id="MobiDB-lite"/>
    </source>
</evidence>
<dbReference type="PANTHER" id="PTHR36840:SF1">
    <property type="entry name" value="BLL5714 PROTEIN"/>
    <property type="match status" value="1"/>
</dbReference>
<organism evidence="3 4">
    <name type="scientific">Saprolegnia diclina (strain VS20)</name>
    <dbReference type="NCBI Taxonomy" id="1156394"/>
    <lineage>
        <taxon>Eukaryota</taxon>
        <taxon>Sar</taxon>
        <taxon>Stramenopiles</taxon>
        <taxon>Oomycota</taxon>
        <taxon>Saprolegniomycetes</taxon>
        <taxon>Saprolegniales</taxon>
        <taxon>Saprolegniaceae</taxon>
        <taxon>Saprolegnia</taxon>
    </lineage>
</organism>
<evidence type="ECO:0000256" key="2">
    <source>
        <dbReference type="SAM" id="Phobius"/>
    </source>
</evidence>
<feature type="transmembrane region" description="Helical" evidence="2">
    <location>
        <begin position="342"/>
        <end position="362"/>
    </location>
</feature>
<feature type="transmembrane region" description="Helical" evidence="2">
    <location>
        <begin position="369"/>
        <end position="386"/>
    </location>
</feature>
<dbReference type="RefSeq" id="XP_008621882.1">
    <property type="nucleotide sequence ID" value="XM_008623660.1"/>
</dbReference>
<feature type="transmembrane region" description="Helical" evidence="2">
    <location>
        <begin position="235"/>
        <end position="253"/>
    </location>
</feature>
<dbReference type="GeneID" id="19958145"/>
<feature type="non-terminal residue" evidence="3">
    <location>
        <position position="440"/>
    </location>
</feature>
<gene>
    <name evidence="3" type="ORF">SDRG_17418</name>
</gene>
<dbReference type="PANTHER" id="PTHR36840">
    <property type="entry name" value="BLL5714 PROTEIN"/>
    <property type="match status" value="1"/>
</dbReference>
<feature type="transmembrane region" description="Helical" evidence="2">
    <location>
        <begin position="259"/>
        <end position="283"/>
    </location>
</feature>
<evidence type="ECO:0000313" key="4">
    <source>
        <dbReference type="Proteomes" id="UP000030762"/>
    </source>
</evidence>
<dbReference type="InParanoid" id="T0PH47"/>
<keyword evidence="2" id="KW-0812">Transmembrane</keyword>
<dbReference type="Pfam" id="PF06772">
    <property type="entry name" value="LtrA"/>
    <property type="match status" value="1"/>
</dbReference>
<dbReference type="STRING" id="1156394.T0PH47"/>
<keyword evidence="2" id="KW-1133">Transmembrane helix</keyword>
<feature type="transmembrane region" description="Helical" evidence="2">
    <location>
        <begin position="304"/>
        <end position="322"/>
    </location>
</feature>
<accession>T0PH47</accession>
<dbReference type="OrthoDB" id="191995at2759"/>
<feature type="region of interest" description="Disordered" evidence="1">
    <location>
        <begin position="419"/>
        <end position="440"/>
    </location>
</feature>
<feature type="transmembrane region" description="Helical" evidence="2">
    <location>
        <begin position="193"/>
        <end position="214"/>
    </location>
</feature>
<dbReference type="AlphaFoldDB" id="T0PH47"/>
<dbReference type="Proteomes" id="UP000030762">
    <property type="component" value="Unassembled WGS sequence"/>
</dbReference>
<evidence type="ECO:0000313" key="3">
    <source>
        <dbReference type="EMBL" id="EQC24689.1"/>
    </source>
</evidence>
<dbReference type="EMBL" id="JH767480">
    <property type="protein sequence ID" value="EQC24689.1"/>
    <property type="molecule type" value="Genomic_DNA"/>
</dbReference>
<proteinExistence type="predicted"/>
<sequence length="440" mass="48872">MPRSPRMLRKAQGVSSRVLRRFLRDGNHPFHTRMTGRDPKELHRTSTSLEKLYDLTLVVALSSVSNVFATSMQYGDKIAFNCMQFVMLFFTIWNAWLPFIWFSSTYDVDDVLYRVGTLGQMIGILVISDGIHNNLSEVFIGYVILRLFLEVFLRGRAAYEDPRCRIVNLRSSIASLLLLVGWGFLFHTPMPEAWFYIGYMSLATLEFVVPGIVAKVSGGAPAFHAHHVSERYAEFTIIVFGECLLSLSHASVIESTSFHYSAFAILVASMVLLFLLWWFYFAIPFGHKMELHPATSGRIGRGHFFIHGSLAAFATGLFMVARCVSAGSDHGDETVAPMSTQAASMMVAVPVAVFVVTVPLVFGLGKADVARSVLVAAIEVVLGWFLTPILRLELMMLLYILPMLGLLVHVIAHGHHHSKPPLETKEAHAVQPLPTSALAS</sequence>
<protein>
    <submittedName>
        <fullName evidence="3">Low temperature requirement protein LtrA</fullName>
    </submittedName>
</protein>
<keyword evidence="4" id="KW-1185">Reference proteome</keyword>